<dbReference type="InterPro" id="IPR032710">
    <property type="entry name" value="NTF2-like_dom_sf"/>
</dbReference>
<dbReference type="OrthoDB" id="7191104at2"/>
<organism evidence="2 3">
    <name type="scientific">Caenibius tardaugens NBRC 16725</name>
    <dbReference type="NCBI Taxonomy" id="1219035"/>
    <lineage>
        <taxon>Bacteria</taxon>
        <taxon>Pseudomonadati</taxon>
        <taxon>Pseudomonadota</taxon>
        <taxon>Alphaproteobacteria</taxon>
        <taxon>Sphingomonadales</taxon>
        <taxon>Erythrobacteraceae</taxon>
        <taxon>Caenibius</taxon>
    </lineage>
</organism>
<evidence type="ECO:0000313" key="2">
    <source>
        <dbReference type="EMBL" id="GAD50723.1"/>
    </source>
</evidence>
<evidence type="ECO:0000259" key="1">
    <source>
        <dbReference type="Pfam" id="PF13577"/>
    </source>
</evidence>
<dbReference type="KEGG" id="ntd:EGO55_06840"/>
<dbReference type="Pfam" id="PF13577">
    <property type="entry name" value="SnoaL_4"/>
    <property type="match status" value="1"/>
</dbReference>
<sequence>MAKRFDLEAEVRDLAARRDIYDAVCRYMRGQDRLDPELHRSAFHDEAWVDCGLMQGTADEFVAFAQGFLADLGGSQHIIGQTQFTIDGDRASGEVYFYAWHRLVEEGAHKDLSVAGRYVDEYTCKDGDWRISRRREIVDWARTDPATDGFLQANPVIRAGRKGADFSETRDWPV</sequence>
<evidence type="ECO:0000313" key="3">
    <source>
        <dbReference type="Proteomes" id="UP000016568"/>
    </source>
</evidence>
<feature type="domain" description="SnoaL-like" evidence="1">
    <location>
        <begin position="13"/>
        <end position="135"/>
    </location>
</feature>
<accession>U3A7J3</accession>
<dbReference type="AlphaFoldDB" id="U3A7J3"/>
<reference evidence="2 3" key="1">
    <citation type="submission" date="2013-09" db="EMBL/GenBank/DDBJ databases">
        <title>Whole genome shotgun sequence of Novosphingobium tardaugens NBRC 16725.</title>
        <authorList>
            <person name="Isaki S."/>
            <person name="Hosoyama A."/>
            <person name="Tsuchikane K."/>
            <person name="Katsumata H."/>
            <person name="Ando Y."/>
            <person name="Yamazaki S."/>
            <person name="Fujita N."/>
        </authorList>
    </citation>
    <scope>NUCLEOTIDE SEQUENCE [LARGE SCALE GENOMIC DNA]</scope>
    <source>
        <strain evidence="2 3">NBRC 16725</strain>
    </source>
</reference>
<dbReference type="InterPro" id="IPR037401">
    <property type="entry name" value="SnoaL-like"/>
</dbReference>
<protein>
    <recommendedName>
        <fullName evidence="1">SnoaL-like domain-containing protein</fullName>
    </recommendedName>
</protein>
<dbReference type="RefSeq" id="WP_021691541.1">
    <property type="nucleotide sequence ID" value="NZ_BASZ01000011.1"/>
</dbReference>
<dbReference type="SUPFAM" id="SSF54427">
    <property type="entry name" value="NTF2-like"/>
    <property type="match status" value="1"/>
</dbReference>
<name>U3A7J3_9SPHN</name>
<dbReference type="eggNOG" id="COG5517">
    <property type="taxonomic scope" value="Bacteria"/>
</dbReference>
<proteinExistence type="predicted"/>
<comment type="caution">
    <text evidence="2">The sequence shown here is derived from an EMBL/GenBank/DDBJ whole genome shotgun (WGS) entry which is preliminary data.</text>
</comment>
<dbReference type="EMBL" id="BASZ01000011">
    <property type="protein sequence ID" value="GAD50723.1"/>
    <property type="molecule type" value="Genomic_DNA"/>
</dbReference>
<keyword evidence="3" id="KW-1185">Reference proteome</keyword>
<dbReference type="Gene3D" id="3.10.450.50">
    <property type="match status" value="1"/>
</dbReference>
<dbReference type="Proteomes" id="UP000016568">
    <property type="component" value="Unassembled WGS sequence"/>
</dbReference>
<gene>
    <name evidence="2" type="ORF">NT2_11_00310</name>
</gene>